<evidence type="ECO:0000256" key="6">
    <source>
        <dbReference type="PROSITE-ProRule" id="PRU00283"/>
    </source>
</evidence>
<dbReference type="CDD" id="cd00106">
    <property type="entry name" value="KISc"/>
    <property type="match status" value="1"/>
</dbReference>
<accession>A0A2H6KAR3</accession>
<sequence>MDLSTLRESGRKETVEASCTSTSPRRVSPSGRIALRLISPQGRLSTDGDSSKLLKPVQDSNSPQRFRRSMDEKSTPKKVARNRGYRQLVHSTWHGAFDGTSLLSDLAVNLKSIDNLDTAIVHSSNSDNAEVVTACSTMSTPTKCVEYSQFSPPMVTPARSCPLETRFKRQYNMQSKLPSPAHSIAREEAPFLDCESHKEVEEFVSPISVDIGESNGVHEPIEIRHILERYYSNQPRIGIDEDGTSQDDLSSGDREQSNKPADSAENIKVVVRVRPINDNGIPAIRLVNNVVEVHKPGNVNSVLESQKPKVRRYGFDNAFDGNASQQDIYEATAKDLVPRVFEGINGTVFAYGCTSAGKTYTMIGDDKEEGIVQLSLKSLFQLKQELYPDALVHFSFMQVYNECVFDLLTTSNRPLDVQEDNGDVRVPLLTVTRVDDCDSVLVLLAKGIKARKMAMTDANRQSSRSHAIMQITVSTQHTTARLSFVDLAGSERAGEGEARAERLKESSYINQSLLALANCISSLADTTSRKARIKYRDSKLTLLLKNALFNNAAVVMITAIHPGLQFMCESSNSLKYAQRAKEVKVALEAPSAEAEETDYAAALKEAYAAIAHIGQILPESVHNAVVKSLRASPLSGKHAFVSLLKTLRKHSHDAHS</sequence>
<feature type="binding site" evidence="6">
    <location>
        <begin position="352"/>
        <end position="359"/>
    </location>
    <ligand>
        <name>ATP</name>
        <dbReference type="ChEBI" id="CHEBI:30616"/>
    </ligand>
</feature>
<dbReference type="Proteomes" id="UP000236319">
    <property type="component" value="Unassembled WGS sequence"/>
</dbReference>
<dbReference type="EMBL" id="BDSA01000002">
    <property type="protein sequence ID" value="GBE60087.1"/>
    <property type="molecule type" value="Genomic_DNA"/>
</dbReference>
<dbReference type="InterPro" id="IPR001752">
    <property type="entry name" value="Kinesin_motor_dom"/>
</dbReference>
<feature type="region of interest" description="Disordered" evidence="8">
    <location>
        <begin position="1"/>
        <end position="79"/>
    </location>
</feature>
<dbReference type="GO" id="GO:0005524">
    <property type="term" value="F:ATP binding"/>
    <property type="evidence" value="ECO:0007669"/>
    <property type="project" value="UniProtKB-UniRule"/>
</dbReference>
<dbReference type="PRINTS" id="PR00380">
    <property type="entry name" value="KINESINHEAVY"/>
</dbReference>
<dbReference type="RefSeq" id="XP_028866330.1">
    <property type="nucleotide sequence ID" value="XM_029010497.1"/>
</dbReference>
<dbReference type="PANTHER" id="PTHR47968:SF13">
    <property type="entry name" value="KINESIN-LIKE PROTEIN KIF19 ISOFORM X1"/>
    <property type="match status" value="1"/>
</dbReference>
<keyword evidence="5 6" id="KW-0505">Motor protein</keyword>
<dbReference type="PROSITE" id="PS00411">
    <property type="entry name" value="KINESIN_MOTOR_1"/>
    <property type="match status" value="1"/>
</dbReference>
<reference evidence="10 11" key="1">
    <citation type="journal article" date="2017" name="BMC Genomics">
        <title>Whole-genome assembly of Babesia ovata and comparative genomics between closely related pathogens.</title>
        <authorList>
            <person name="Yamagishi J."/>
            <person name="Asada M."/>
            <person name="Hakimi H."/>
            <person name="Tanaka T.Q."/>
            <person name="Sugimoto C."/>
            <person name="Kawazu S."/>
        </authorList>
    </citation>
    <scope>NUCLEOTIDE SEQUENCE [LARGE SCALE GENOMIC DNA]</scope>
    <source>
        <strain evidence="10 11">Miyake</strain>
    </source>
</reference>
<evidence type="ECO:0000256" key="1">
    <source>
        <dbReference type="ARBA" id="ARBA00022701"/>
    </source>
</evidence>
<protein>
    <recommendedName>
        <fullName evidence="7">Kinesin-like protein</fullName>
    </recommendedName>
</protein>
<evidence type="ECO:0000256" key="7">
    <source>
        <dbReference type="RuleBase" id="RU000394"/>
    </source>
</evidence>
<dbReference type="InterPro" id="IPR027640">
    <property type="entry name" value="Kinesin-like_fam"/>
</dbReference>
<dbReference type="Gene3D" id="3.40.850.10">
    <property type="entry name" value="Kinesin motor domain"/>
    <property type="match status" value="1"/>
</dbReference>
<organism evidence="10 11">
    <name type="scientific">Babesia ovata</name>
    <dbReference type="NCBI Taxonomy" id="189622"/>
    <lineage>
        <taxon>Eukaryota</taxon>
        <taxon>Sar</taxon>
        <taxon>Alveolata</taxon>
        <taxon>Apicomplexa</taxon>
        <taxon>Aconoidasida</taxon>
        <taxon>Piroplasmida</taxon>
        <taxon>Babesiidae</taxon>
        <taxon>Babesia</taxon>
    </lineage>
</organism>
<dbReference type="VEuPathDB" id="PiroplasmaDB:BOVATA_015800"/>
<dbReference type="GO" id="GO:0005874">
    <property type="term" value="C:microtubule"/>
    <property type="evidence" value="ECO:0007669"/>
    <property type="project" value="UniProtKB-KW"/>
</dbReference>
<comment type="caution">
    <text evidence="10">The sequence shown here is derived from an EMBL/GenBank/DDBJ whole genome shotgun (WGS) entry which is preliminary data.</text>
</comment>
<keyword evidence="3 6" id="KW-0067">ATP-binding</keyword>
<dbReference type="AlphaFoldDB" id="A0A2H6KAR3"/>
<proteinExistence type="inferred from homology"/>
<comment type="similarity">
    <text evidence="6 7">Belongs to the TRAFAC class myosin-kinesin ATPase superfamily. Kinesin family.</text>
</comment>
<dbReference type="GeneID" id="39873857"/>
<keyword evidence="1 7" id="KW-0493">Microtubule</keyword>
<feature type="region of interest" description="Disordered" evidence="8">
    <location>
        <begin position="237"/>
        <end position="263"/>
    </location>
</feature>
<dbReference type="OrthoDB" id="365160at2759"/>
<dbReference type="GO" id="GO:0007018">
    <property type="term" value="P:microtubule-based movement"/>
    <property type="evidence" value="ECO:0007669"/>
    <property type="project" value="InterPro"/>
</dbReference>
<dbReference type="GO" id="GO:0008017">
    <property type="term" value="F:microtubule binding"/>
    <property type="evidence" value="ECO:0007669"/>
    <property type="project" value="InterPro"/>
</dbReference>
<feature type="domain" description="Kinesin motor" evidence="9">
    <location>
        <begin position="266"/>
        <end position="583"/>
    </location>
</feature>
<dbReference type="PROSITE" id="PS50067">
    <property type="entry name" value="KINESIN_MOTOR_2"/>
    <property type="match status" value="1"/>
</dbReference>
<gene>
    <name evidence="10" type="ORF">BOVATA_015800</name>
</gene>
<dbReference type="SMART" id="SM00129">
    <property type="entry name" value="KISc"/>
    <property type="match status" value="1"/>
</dbReference>
<dbReference type="InterPro" id="IPR019821">
    <property type="entry name" value="Kinesin_motor_CS"/>
</dbReference>
<dbReference type="InterPro" id="IPR027417">
    <property type="entry name" value="P-loop_NTPase"/>
</dbReference>
<evidence type="ECO:0000256" key="2">
    <source>
        <dbReference type="ARBA" id="ARBA00022741"/>
    </source>
</evidence>
<evidence type="ECO:0000259" key="9">
    <source>
        <dbReference type="PROSITE" id="PS50067"/>
    </source>
</evidence>
<dbReference type="InterPro" id="IPR036961">
    <property type="entry name" value="Kinesin_motor_dom_sf"/>
</dbReference>
<dbReference type="SUPFAM" id="SSF52540">
    <property type="entry name" value="P-loop containing nucleoside triphosphate hydrolases"/>
    <property type="match status" value="1"/>
</dbReference>
<name>A0A2H6KAR3_9APIC</name>
<keyword evidence="2 6" id="KW-0547">Nucleotide-binding</keyword>
<evidence type="ECO:0000313" key="11">
    <source>
        <dbReference type="Proteomes" id="UP000236319"/>
    </source>
</evidence>
<dbReference type="GO" id="GO:0003777">
    <property type="term" value="F:microtubule motor activity"/>
    <property type="evidence" value="ECO:0007669"/>
    <property type="project" value="InterPro"/>
</dbReference>
<dbReference type="Pfam" id="PF00225">
    <property type="entry name" value="Kinesin"/>
    <property type="match status" value="1"/>
</dbReference>
<evidence type="ECO:0000256" key="4">
    <source>
        <dbReference type="ARBA" id="ARBA00023054"/>
    </source>
</evidence>
<evidence type="ECO:0000256" key="5">
    <source>
        <dbReference type="ARBA" id="ARBA00023175"/>
    </source>
</evidence>
<evidence type="ECO:0000256" key="8">
    <source>
        <dbReference type="SAM" id="MobiDB-lite"/>
    </source>
</evidence>
<evidence type="ECO:0000256" key="3">
    <source>
        <dbReference type="ARBA" id="ARBA00022840"/>
    </source>
</evidence>
<dbReference type="PANTHER" id="PTHR47968">
    <property type="entry name" value="CENTROMERE PROTEIN E"/>
    <property type="match status" value="1"/>
</dbReference>
<keyword evidence="4" id="KW-0175">Coiled coil</keyword>
<keyword evidence="11" id="KW-1185">Reference proteome</keyword>
<evidence type="ECO:0000313" key="10">
    <source>
        <dbReference type="EMBL" id="GBE60087.1"/>
    </source>
</evidence>